<organism evidence="2 3">
    <name type="scientific">Cardamine amara subsp. amara</name>
    <dbReference type="NCBI Taxonomy" id="228776"/>
    <lineage>
        <taxon>Eukaryota</taxon>
        <taxon>Viridiplantae</taxon>
        <taxon>Streptophyta</taxon>
        <taxon>Embryophyta</taxon>
        <taxon>Tracheophyta</taxon>
        <taxon>Spermatophyta</taxon>
        <taxon>Magnoliopsida</taxon>
        <taxon>eudicotyledons</taxon>
        <taxon>Gunneridae</taxon>
        <taxon>Pentapetalae</taxon>
        <taxon>rosids</taxon>
        <taxon>malvids</taxon>
        <taxon>Brassicales</taxon>
        <taxon>Brassicaceae</taxon>
        <taxon>Cardamineae</taxon>
        <taxon>Cardamine</taxon>
    </lineage>
</organism>
<dbReference type="AlphaFoldDB" id="A0ABD1C7D1"/>
<keyword evidence="1" id="KW-0732">Signal</keyword>
<dbReference type="PANTHER" id="PTHR31676">
    <property type="entry name" value="T31J12.3 PROTEIN-RELATED"/>
    <property type="match status" value="1"/>
</dbReference>
<dbReference type="InterPro" id="IPR036758">
    <property type="entry name" value="At5g01610-like"/>
</dbReference>
<dbReference type="Proteomes" id="UP001558713">
    <property type="component" value="Unassembled WGS sequence"/>
</dbReference>
<evidence type="ECO:0000313" key="3">
    <source>
        <dbReference type="Proteomes" id="UP001558713"/>
    </source>
</evidence>
<dbReference type="EMBL" id="JBANAX010000040">
    <property type="protein sequence ID" value="KAL1225159.1"/>
    <property type="molecule type" value="Genomic_DNA"/>
</dbReference>
<gene>
    <name evidence="2" type="ORF">V5N11_033570</name>
</gene>
<dbReference type="Pfam" id="PF04398">
    <property type="entry name" value="DUF538"/>
    <property type="match status" value="1"/>
</dbReference>
<evidence type="ECO:0000256" key="1">
    <source>
        <dbReference type="SAM" id="SignalP"/>
    </source>
</evidence>
<feature type="signal peptide" evidence="1">
    <location>
        <begin position="1"/>
        <end position="22"/>
    </location>
</feature>
<evidence type="ECO:0000313" key="2">
    <source>
        <dbReference type="EMBL" id="KAL1225159.1"/>
    </source>
</evidence>
<protein>
    <submittedName>
        <fullName evidence="2">Uncharacterized protein</fullName>
    </submittedName>
</protein>
<proteinExistence type="predicted"/>
<accession>A0ABD1C7D1</accession>
<dbReference type="Gene3D" id="2.30.240.10">
    <property type="entry name" value="At5g01610-like"/>
    <property type="match status" value="1"/>
</dbReference>
<feature type="chain" id="PRO_5044889952" evidence="1">
    <location>
        <begin position="23"/>
        <end position="114"/>
    </location>
</feature>
<comment type="caution">
    <text evidence="2">The sequence shown here is derived from an EMBL/GenBank/DDBJ whole genome shotgun (WGS) entry which is preliminary data.</text>
</comment>
<name>A0ABD1C7D1_CARAN</name>
<dbReference type="SUPFAM" id="SSF141562">
    <property type="entry name" value="At5g01610-like"/>
    <property type="match status" value="1"/>
</dbReference>
<reference evidence="2 3" key="1">
    <citation type="submission" date="2024-04" db="EMBL/GenBank/DDBJ databases">
        <title>Genome assembly C_amara_ONT_v2.</title>
        <authorList>
            <person name="Yant L."/>
            <person name="Moore C."/>
            <person name="Slenker M."/>
        </authorList>
    </citation>
    <scope>NUCLEOTIDE SEQUENCE [LARGE SCALE GENOMIC DNA]</scope>
    <source>
        <tissue evidence="2">Leaf</tissue>
    </source>
</reference>
<dbReference type="PANTHER" id="PTHR31676:SF184">
    <property type="entry name" value="T14P8.17"/>
    <property type="match status" value="1"/>
</dbReference>
<sequence length="114" mass="12217">MSPNAQLPCSIIVSLVFTVSFAFSDQKPTAYDAIKSYNLPVGTLPKGVVDYELNTKTGDFKVYFKDTFEVSLDGADLDFSVGVASANFPAADFEESPQCGCGFDCTNNGLLFSS</sequence>
<dbReference type="InterPro" id="IPR007493">
    <property type="entry name" value="DUF538"/>
</dbReference>
<keyword evidence="3" id="KW-1185">Reference proteome</keyword>